<evidence type="ECO:0000256" key="1">
    <source>
        <dbReference type="SAM" id="MobiDB-lite"/>
    </source>
</evidence>
<dbReference type="RefSeq" id="WP_308459574.1">
    <property type="nucleotide sequence ID" value="NZ_JAJEPS010000010.1"/>
</dbReference>
<name>A0AAE3AAX5_9FIRM</name>
<feature type="compositionally biased region" description="Polar residues" evidence="1">
    <location>
        <begin position="140"/>
        <end position="162"/>
    </location>
</feature>
<gene>
    <name evidence="3" type="ORF">LKD36_10655</name>
</gene>
<keyword evidence="4" id="KW-1185">Reference proteome</keyword>
<reference evidence="3 4" key="1">
    <citation type="submission" date="2021-10" db="EMBL/GenBank/DDBJ databases">
        <title>Anaerobic single-cell dispensing facilitates the cultivation of human gut bacteria.</title>
        <authorList>
            <person name="Afrizal A."/>
        </authorList>
    </citation>
    <scope>NUCLEOTIDE SEQUENCE [LARGE SCALE GENOMIC DNA]</scope>
    <source>
        <strain evidence="3 4">CLA-AA-H276</strain>
    </source>
</reference>
<keyword evidence="2" id="KW-0472">Membrane</keyword>
<evidence type="ECO:0000256" key="2">
    <source>
        <dbReference type="SAM" id="Phobius"/>
    </source>
</evidence>
<keyword evidence="2" id="KW-1133">Transmembrane helix</keyword>
<dbReference type="Proteomes" id="UP001198220">
    <property type="component" value="Unassembled WGS sequence"/>
</dbReference>
<protein>
    <submittedName>
        <fullName evidence="3">Uncharacterized protein</fullName>
    </submittedName>
</protein>
<evidence type="ECO:0000313" key="3">
    <source>
        <dbReference type="EMBL" id="MCC2126638.1"/>
    </source>
</evidence>
<feature type="region of interest" description="Disordered" evidence="1">
    <location>
        <begin position="122"/>
        <end position="181"/>
    </location>
</feature>
<keyword evidence="2" id="KW-0812">Transmembrane</keyword>
<feature type="transmembrane region" description="Helical" evidence="2">
    <location>
        <begin position="207"/>
        <end position="226"/>
    </location>
</feature>
<accession>A0AAE3AAX5</accession>
<proteinExistence type="predicted"/>
<comment type="caution">
    <text evidence="3">The sequence shown here is derived from an EMBL/GenBank/DDBJ whole genome shotgun (WGS) entry which is preliminary data.</text>
</comment>
<dbReference type="AlphaFoldDB" id="A0AAE3AAX5"/>
<dbReference type="EMBL" id="JAJEPS010000010">
    <property type="protein sequence ID" value="MCC2126638.1"/>
    <property type="molecule type" value="Genomic_DNA"/>
</dbReference>
<organism evidence="3 4">
    <name type="scientific">Hominiventricola filiformis</name>
    <dbReference type="NCBI Taxonomy" id="2885352"/>
    <lineage>
        <taxon>Bacteria</taxon>
        <taxon>Bacillati</taxon>
        <taxon>Bacillota</taxon>
        <taxon>Clostridia</taxon>
        <taxon>Lachnospirales</taxon>
        <taxon>Lachnospiraceae</taxon>
        <taxon>Hominiventricola</taxon>
    </lineage>
</organism>
<feature type="compositionally biased region" description="Basic and acidic residues" evidence="1">
    <location>
        <begin position="122"/>
        <end position="135"/>
    </location>
</feature>
<sequence>MKSLLGEKQLNGKTPEKQNMAVYDVLLLNKAANGVWDRVTDENFPAAGVTVTILYPEDTNASDYAFLAMNMLTMSRTGSDGKQYRAGDVEIPSLTLTDDGIEMTLNSLFPIALSWAKIDKSAENPNDQNKDDQNKDNQNLQITSGDQNKNDQNSQNTTIDQKNTSKKKHKHSGSSSSISESTVVAVTAASSDAATVTSAQTNDSNALIFWAMLALVSAMAAGAVIYRRRKENMR</sequence>
<evidence type="ECO:0000313" key="4">
    <source>
        <dbReference type="Proteomes" id="UP001198220"/>
    </source>
</evidence>